<sequence>MRSVEGALVTRTTSAANRMGENISASNRHLEHVYSSFQTTWKTKETRWER</sequence>
<organism evidence="1 2">
    <name type="scientific">Acorus gramineus</name>
    <name type="common">Dwarf sweet flag</name>
    <dbReference type="NCBI Taxonomy" id="55184"/>
    <lineage>
        <taxon>Eukaryota</taxon>
        <taxon>Viridiplantae</taxon>
        <taxon>Streptophyta</taxon>
        <taxon>Embryophyta</taxon>
        <taxon>Tracheophyta</taxon>
        <taxon>Spermatophyta</taxon>
        <taxon>Magnoliopsida</taxon>
        <taxon>Liliopsida</taxon>
        <taxon>Acoraceae</taxon>
        <taxon>Acorus</taxon>
    </lineage>
</organism>
<protein>
    <submittedName>
        <fullName evidence="1">Uncharacterized protein</fullName>
    </submittedName>
</protein>
<name>A0AAV9BN82_ACOGR</name>
<dbReference type="AlphaFoldDB" id="A0AAV9BN82"/>
<dbReference type="EMBL" id="JAUJYN010000002">
    <property type="protein sequence ID" value="KAK1277877.1"/>
    <property type="molecule type" value="Genomic_DNA"/>
</dbReference>
<reference evidence="1" key="1">
    <citation type="journal article" date="2023" name="Nat. Commun.">
        <title>Diploid and tetraploid genomes of Acorus and the evolution of monocots.</title>
        <authorList>
            <person name="Ma L."/>
            <person name="Liu K.W."/>
            <person name="Li Z."/>
            <person name="Hsiao Y.Y."/>
            <person name="Qi Y."/>
            <person name="Fu T."/>
            <person name="Tang G.D."/>
            <person name="Zhang D."/>
            <person name="Sun W.H."/>
            <person name="Liu D.K."/>
            <person name="Li Y."/>
            <person name="Chen G.Z."/>
            <person name="Liu X.D."/>
            <person name="Liao X.Y."/>
            <person name="Jiang Y.T."/>
            <person name="Yu X."/>
            <person name="Hao Y."/>
            <person name="Huang J."/>
            <person name="Zhao X.W."/>
            <person name="Ke S."/>
            <person name="Chen Y.Y."/>
            <person name="Wu W.L."/>
            <person name="Hsu J.L."/>
            <person name="Lin Y.F."/>
            <person name="Huang M.D."/>
            <person name="Li C.Y."/>
            <person name="Huang L."/>
            <person name="Wang Z.W."/>
            <person name="Zhao X."/>
            <person name="Zhong W.Y."/>
            <person name="Peng D.H."/>
            <person name="Ahmad S."/>
            <person name="Lan S."/>
            <person name="Zhang J.S."/>
            <person name="Tsai W.C."/>
            <person name="Van de Peer Y."/>
            <person name="Liu Z.J."/>
        </authorList>
    </citation>
    <scope>NUCLEOTIDE SEQUENCE</scope>
    <source>
        <strain evidence="1">SCP</strain>
    </source>
</reference>
<reference evidence="1" key="2">
    <citation type="submission" date="2023-06" db="EMBL/GenBank/DDBJ databases">
        <authorList>
            <person name="Ma L."/>
            <person name="Liu K.-W."/>
            <person name="Li Z."/>
            <person name="Hsiao Y.-Y."/>
            <person name="Qi Y."/>
            <person name="Fu T."/>
            <person name="Tang G."/>
            <person name="Zhang D."/>
            <person name="Sun W.-H."/>
            <person name="Liu D.-K."/>
            <person name="Li Y."/>
            <person name="Chen G.-Z."/>
            <person name="Liu X.-D."/>
            <person name="Liao X.-Y."/>
            <person name="Jiang Y.-T."/>
            <person name="Yu X."/>
            <person name="Hao Y."/>
            <person name="Huang J."/>
            <person name="Zhao X.-W."/>
            <person name="Ke S."/>
            <person name="Chen Y.-Y."/>
            <person name="Wu W.-L."/>
            <person name="Hsu J.-L."/>
            <person name="Lin Y.-F."/>
            <person name="Huang M.-D."/>
            <person name="Li C.-Y."/>
            <person name="Huang L."/>
            <person name="Wang Z.-W."/>
            <person name="Zhao X."/>
            <person name="Zhong W.-Y."/>
            <person name="Peng D.-H."/>
            <person name="Ahmad S."/>
            <person name="Lan S."/>
            <person name="Zhang J.-S."/>
            <person name="Tsai W.-C."/>
            <person name="Van De Peer Y."/>
            <person name="Liu Z.-J."/>
        </authorList>
    </citation>
    <scope>NUCLEOTIDE SEQUENCE</scope>
    <source>
        <strain evidence="1">SCP</strain>
        <tissue evidence="1">Leaves</tissue>
    </source>
</reference>
<keyword evidence="2" id="KW-1185">Reference proteome</keyword>
<comment type="caution">
    <text evidence="1">The sequence shown here is derived from an EMBL/GenBank/DDBJ whole genome shotgun (WGS) entry which is preliminary data.</text>
</comment>
<evidence type="ECO:0000313" key="2">
    <source>
        <dbReference type="Proteomes" id="UP001179952"/>
    </source>
</evidence>
<proteinExistence type="predicted"/>
<evidence type="ECO:0000313" key="1">
    <source>
        <dbReference type="EMBL" id="KAK1277877.1"/>
    </source>
</evidence>
<gene>
    <name evidence="1" type="ORF">QJS04_geneDACA020414</name>
</gene>
<dbReference type="Proteomes" id="UP001179952">
    <property type="component" value="Unassembled WGS sequence"/>
</dbReference>
<accession>A0AAV9BN82</accession>